<evidence type="ECO:0008006" key="5">
    <source>
        <dbReference type="Google" id="ProtNLM"/>
    </source>
</evidence>
<evidence type="ECO:0000313" key="4">
    <source>
        <dbReference type="Proteomes" id="UP000293036"/>
    </source>
</evidence>
<protein>
    <recommendedName>
        <fullName evidence="5">Lipoprotein</fullName>
    </recommendedName>
</protein>
<evidence type="ECO:0000313" key="3">
    <source>
        <dbReference type="EMBL" id="TBW21011.1"/>
    </source>
</evidence>
<name>A0A4Q9UZB3_9ACTO</name>
<reference evidence="3 4" key="1">
    <citation type="submission" date="2019-02" db="EMBL/GenBank/DDBJ databases">
        <title>Arcanobacterium bovis sp. nov., isolated from the milk of a cow with mastitis.</title>
        <authorList>
            <person name="Sammra O."/>
            <person name="Foster G."/>
            <person name="Hassan A."/>
            <person name="Alssahen M."/>
            <person name="Laemmler C."/>
            <person name="Borowiak M."/>
            <person name="Malorny B."/>
            <person name="Abdulmawjood A."/>
        </authorList>
    </citation>
    <scope>NUCLEOTIDE SEQUENCE [LARGE SCALE GENOMIC DNA]</scope>
    <source>
        <strain evidence="3 4">C605018/01/1</strain>
    </source>
</reference>
<dbReference type="OrthoDB" id="3258306at2"/>
<feature type="region of interest" description="Disordered" evidence="1">
    <location>
        <begin position="48"/>
        <end position="80"/>
    </location>
</feature>
<dbReference type="RefSeq" id="WP_131281632.1">
    <property type="nucleotide sequence ID" value="NZ_JBHSLR010000002.1"/>
</dbReference>
<organism evidence="3 4">
    <name type="scientific">Arcanobacterium bovis</name>
    <dbReference type="NCBI Taxonomy" id="2529275"/>
    <lineage>
        <taxon>Bacteria</taxon>
        <taxon>Bacillati</taxon>
        <taxon>Actinomycetota</taxon>
        <taxon>Actinomycetes</taxon>
        <taxon>Actinomycetales</taxon>
        <taxon>Actinomycetaceae</taxon>
        <taxon>Arcanobacterium</taxon>
    </lineage>
</organism>
<sequence length="228" mass="24390">MPQHKTHKLCATVAILVILGSGVAGCAQKPTHAGNIDGQQSTSVAQPAIPNQTDANNPSSTENKNSGQEPNASLPKVSAPSDHCAEMNKILVSSFSSSALGRKFVAAQKKRANVNDPSELLARNKIVTDAWVAFVVDFWGTQHEALAKATADDEHARQALSALSDYAELAPDMLNGKVPQFLDEKQAQIDLASGKKPQINPEFTIRSNKIATAIDHLSLCMPSWPVLF</sequence>
<feature type="signal peptide" evidence="2">
    <location>
        <begin position="1"/>
        <end position="26"/>
    </location>
</feature>
<feature type="compositionally biased region" description="Polar residues" evidence="1">
    <location>
        <begin position="48"/>
        <end position="71"/>
    </location>
</feature>
<evidence type="ECO:0000256" key="2">
    <source>
        <dbReference type="SAM" id="SignalP"/>
    </source>
</evidence>
<dbReference type="EMBL" id="SJDT01000005">
    <property type="protein sequence ID" value="TBW21011.1"/>
    <property type="molecule type" value="Genomic_DNA"/>
</dbReference>
<dbReference type="Proteomes" id="UP000293036">
    <property type="component" value="Unassembled WGS sequence"/>
</dbReference>
<keyword evidence="2" id="KW-0732">Signal</keyword>
<accession>A0A4Q9UZB3</accession>
<evidence type="ECO:0000256" key="1">
    <source>
        <dbReference type="SAM" id="MobiDB-lite"/>
    </source>
</evidence>
<comment type="caution">
    <text evidence="3">The sequence shown here is derived from an EMBL/GenBank/DDBJ whole genome shotgun (WGS) entry which is preliminary data.</text>
</comment>
<feature type="chain" id="PRO_5020439464" description="Lipoprotein" evidence="2">
    <location>
        <begin position="27"/>
        <end position="228"/>
    </location>
</feature>
<gene>
    <name evidence="3" type="ORF">EZJ44_06775</name>
</gene>
<dbReference type="PROSITE" id="PS51257">
    <property type="entry name" value="PROKAR_LIPOPROTEIN"/>
    <property type="match status" value="1"/>
</dbReference>
<keyword evidence="4" id="KW-1185">Reference proteome</keyword>
<dbReference type="AlphaFoldDB" id="A0A4Q9UZB3"/>
<proteinExistence type="predicted"/>